<keyword evidence="7 8" id="KW-0697">Rotamase</keyword>
<dbReference type="PANTHER" id="PTHR47245:SF2">
    <property type="entry name" value="PEPTIDYL-PROLYL CIS-TRANS ISOMERASE HP_0175-RELATED"/>
    <property type="match status" value="1"/>
</dbReference>
<feature type="chain" id="PRO_5038948630" description="Foldase protein PrsA" evidence="10">
    <location>
        <begin position="19"/>
        <end position="346"/>
    </location>
</feature>
<proteinExistence type="inferred from homology"/>
<dbReference type="PROSITE" id="PS51257">
    <property type="entry name" value="PROKAR_LIPOPROTEIN"/>
    <property type="match status" value="1"/>
</dbReference>
<keyword evidence="4 7" id="KW-0472">Membrane</keyword>
<evidence type="ECO:0000256" key="7">
    <source>
        <dbReference type="HAMAP-Rule" id="MF_01145"/>
    </source>
</evidence>
<feature type="compositionally biased region" description="Acidic residues" evidence="9">
    <location>
        <begin position="300"/>
        <end position="346"/>
    </location>
</feature>
<comment type="subcellular location">
    <subcellularLocation>
        <location evidence="1 7">Cell membrane</location>
        <topology evidence="1 7">Lipid-anchor</topology>
    </subcellularLocation>
</comment>
<dbReference type="InterPro" id="IPR046357">
    <property type="entry name" value="PPIase_dom_sf"/>
</dbReference>
<evidence type="ECO:0000256" key="5">
    <source>
        <dbReference type="ARBA" id="ARBA00023139"/>
    </source>
</evidence>
<comment type="caution">
    <text evidence="12">The sequence shown here is derived from an EMBL/GenBank/DDBJ whole genome shotgun (WGS) entry which is preliminary data.</text>
</comment>
<keyword evidence="3 7" id="KW-1003">Cell membrane</keyword>
<comment type="function">
    <text evidence="7">Plays a major role in protein secretion by helping the post-translocational extracellular folding of several secreted proteins.</text>
</comment>
<dbReference type="InterPro" id="IPR000297">
    <property type="entry name" value="PPIase_PpiC"/>
</dbReference>
<dbReference type="EC" id="5.2.1.8" evidence="7"/>
<name>A0A268NXC8_SHOCL</name>
<feature type="region of interest" description="Disordered" evidence="9">
    <location>
        <begin position="296"/>
        <end position="346"/>
    </location>
</feature>
<evidence type="ECO:0000256" key="1">
    <source>
        <dbReference type="ARBA" id="ARBA00004193"/>
    </source>
</evidence>
<dbReference type="Pfam" id="PF13616">
    <property type="entry name" value="Rotamase_3"/>
    <property type="match status" value="1"/>
</dbReference>
<keyword evidence="5 7" id="KW-0564">Palmitate</keyword>
<comment type="catalytic activity">
    <reaction evidence="7">
        <text>[protein]-peptidylproline (omega=180) = [protein]-peptidylproline (omega=0)</text>
        <dbReference type="Rhea" id="RHEA:16237"/>
        <dbReference type="Rhea" id="RHEA-COMP:10747"/>
        <dbReference type="Rhea" id="RHEA-COMP:10748"/>
        <dbReference type="ChEBI" id="CHEBI:83833"/>
        <dbReference type="ChEBI" id="CHEBI:83834"/>
        <dbReference type="EC" id="5.2.1.8"/>
    </reaction>
</comment>
<dbReference type="InterPro" id="IPR023058">
    <property type="entry name" value="PPIase_PpiC_CS"/>
</dbReference>
<evidence type="ECO:0000256" key="9">
    <source>
        <dbReference type="SAM" id="MobiDB-lite"/>
    </source>
</evidence>
<comment type="similarity">
    <text evidence="2 7">Belongs to the PrsA family.</text>
</comment>
<dbReference type="EMBL" id="NPCC01000023">
    <property type="protein sequence ID" value="PAE88177.1"/>
    <property type="molecule type" value="Genomic_DNA"/>
</dbReference>
<keyword evidence="7 8" id="KW-0413">Isomerase</keyword>
<keyword evidence="6 7" id="KW-0449">Lipoprotein</keyword>
<dbReference type="Proteomes" id="UP000216207">
    <property type="component" value="Unassembled WGS sequence"/>
</dbReference>
<dbReference type="GO" id="GO:0005886">
    <property type="term" value="C:plasma membrane"/>
    <property type="evidence" value="ECO:0007669"/>
    <property type="project" value="UniProtKB-SubCell"/>
</dbReference>
<dbReference type="AlphaFoldDB" id="A0A268NXC8"/>
<dbReference type="RefSeq" id="WP_095236160.1">
    <property type="nucleotide sequence ID" value="NZ_NPCC01000023.1"/>
</dbReference>
<dbReference type="GO" id="GO:0006457">
    <property type="term" value="P:protein folding"/>
    <property type="evidence" value="ECO:0007669"/>
    <property type="project" value="UniProtKB-UniRule"/>
</dbReference>
<evidence type="ECO:0000256" key="10">
    <source>
        <dbReference type="SAM" id="SignalP"/>
    </source>
</evidence>
<dbReference type="PANTHER" id="PTHR47245">
    <property type="entry name" value="PEPTIDYLPROLYL ISOMERASE"/>
    <property type="match status" value="1"/>
</dbReference>
<dbReference type="InterPro" id="IPR023059">
    <property type="entry name" value="Foldase_PrsA"/>
</dbReference>
<keyword evidence="7 10" id="KW-0732">Signal</keyword>
<dbReference type="SUPFAM" id="SSF54534">
    <property type="entry name" value="FKBP-like"/>
    <property type="match status" value="1"/>
</dbReference>
<feature type="domain" description="PpiC" evidence="11">
    <location>
        <begin position="152"/>
        <end position="242"/>
    </location>
</feature>
<evidence type="ECO:0000256" key="2">
    <source>
        <dbReference type="ARBA" id="ARBA00006071"/>
    </source>
</evidence>
<evidence type="ECO:0000256" key="4">
    <source>
        <dbReference type="ARBA" id="ARBA00023136"/>
    </source>
</evidence>
<dbReference type="PROSITE" id="PS50198">
    <property type="entry name" value="PPIC_PPIASE_2"/>
    <property type="match status" value="1"/>
</dbReference>
<dbReference type="PROSITE" id="PS01096">
    <property type="entry name" value="PPIC_PPIASE_1"/>
    <property type="match status" value="1"/>
</dbReference>
<evidence type="ECO:0000313" key="12">
    <source>
        <dbReference type="EMBL" id="PAE88177.1"/>
    </source>
</evidence>
<evidence type="ECO:0000256" key="3">
    <source>
        <dbReference type="ARBA" id="ARBA00022475"/>
    </source>
</evidence>
<dbReference type="InterPro" id="IPR027304">
    <property type="entry name" value="Trigger_fact/SurA_dom_sf"/>
</dbReference>
<gene>
    <name evidence="7" type="primary">prsA</name>
    <name evidence="12" type="ORF">CHH72_15145</name>
</gene>
<dbReference type="SUPFAM" id="SSF109998">
    <property type="entry name" value="Triger factor/SurA peptide-binding domain-like"/>
    <property type="match status" value="1"/>
</dbReference>
<evidence type="ECO:0000256" key="6">
    <source>
        <dbReference type="ARBA" id="ARBA00023288"/>
    </source>
</evidence>
<dbReference type="Gene3D" id="3.10.50.40">
    <property type="match status" value="1"/>
</dbReference>
<dbReference type="GO" id="GO:0003755">
    <property type="term" value="F:peptidyl-prolyl cis-trans isomerase activity"/>
    <property type="evidence" value="ECO:0007669"/>
    <property type="project" value="UniProtKB-UniRule"/>
</dbReference>
<evidence type="ECO:0000256" key="8">
    <source>
        <dbReference type="PROSITE-ProRule" id="PRU00278"/>
    </source>
</evidence>
<dbReference type="HAMAP" id="MF_01145">
    <property type="entry name" value="Foldase_PrsA"/>
    <property type="match status" value="1"/>
</dbReference>
<reference evidence="12 13" key="1">
    <citation type="submission" date="2017-07" db="EMBL/GenBank/DDBJ databases">
        <title>Isolation and whole genome analysis of endospore-forming bacteria from heroin.</title>
        <authorList>
            <person name="Kalinowski J."/>
            <person name="Ahrens B."/>
            <person name="Al-Dilaimi A."/>
            <person name="Winkler A."/>
            <person name="Wibberg D."/>
            <person name="Schleenbecker U."/>
            <person name="Ruckert C."/>
            <person name="Wolfel R."/>
            <person name="Grass G."/>
        </authorList>
    </citation>
    <scope>NUCLEOTIDE SEQUENCE [LARGE SCALE GENOMIC DNA]</scope>
    <source>
        <strain evidence="12 13">7539</strain>
    </source>
</reference>
<feature type="signal peptide" evidence="10">
    <location>
        <begin position="1"/>
        <end position="18"/>
    </location>
</feature>
<protein>
    <recommendedName>
        <fullName evidence="7">Foldase protein PrsA</fullName>
        <ecNumber evidence="7">5.2.1.8</ecNumber>
    </recommendedName>
</protein>
<accession>A0A268NXC8</accession>
<evidence type="ECO:0000259" key="11">
    <source>
        <dbReference type="PROSITE" id="PS50198"/>
    </source>
</evidence>
<dbReference type="InterPro" id="IPR050245">
    <property type="entry name" value="PrsA_foldase"/>
</dbReference>
<sequence>MKKLVLAAVGAVSLTVFAGCSDDSENAVVEIDGETALTKDDLYDSFKETQQAQQQFVNQMSTALLTRASEDMDISDDEINEMIEDLKSDYNVESDEDLVNFFTNSGYPLDNIDQLKEELIVPEIAMKQLSAEGVDTSDETLQTYFEENQEQFEQITARHILVEDEETANEVKDRLNDGEDFAELAEEYSTDTQSAANGGDLGTFDREQMVPEFSEVAFSLDVNDISDPVESQFGFHIIEVTDKLDTFEDNRDFVYDQIISEQGKDFTTVLGELIDKYNVKINDEEFDAIVTQYTTPIEEPAVEEEPADGENGEEEPADEENTEEDESAEDTEADTSNENNSEDTEE</sequence>
<organism evidence="12 13">
    <name type="scientific">Shouchella clausii</name>
    <name type="common">Alkalihalobacillus clausii</name>
    <dbReference type="NCBI Taxonomy" id="79880"/>
    <lineage>
        <taxon>Bacteria</taxon>
        <taxon>Bacillati</taxon>
        <taxon>Bacillota</taxon>
        <taxon>Bacilli</taxon>
        <taxon>Bacillales</taxon>
        <taxon>Bacillaceae</taxon>
        <taxon>Shouchella</taxon>
    </lineage>
</organism>
<evidence type="ECO:0000313" key="13">
    <source>
        <dbReference type="Proteomes" id="UP000216207"/>
    </source>
</evidence>